<protein>
    <submittedName>
        <fullName evidence="2">Uncharacterized protein</fullName>
    </submittedName>
</protein>
<feature type="region of interest" description="Disordered" evidence="1">
    <location>
        <begin position="1"/>
        <end position="42"/>
    </location>
</feature>
<accession>A0A6J4NAQ5</accession>
<evidence type="ECO:0000256" key="1">
    <source>
        <dbReference type="SAM" id="MobiDB-lite"/>
    </source>
</evidence>
<reference evidence="2" key="1">
    <citation type="submission" date="2020-02" db="EMBL/GenBank/DDBJ databases">
        <authorList>
            <person name="Meier V. D."/>
        </authorList>
    </citation>
    <scope>NUCLEOTIDE SEQUENCE</scope>
    <source>
        <strain evidence="2">AVDCRST_MAG66</strain>
    </source>
</reference>
<feature type="compositionally biased region" description="Basic and acidic residues" evidence="1">
    <location>
        <begin position="1"/>
        <end position="11"/>
    </location>
</feature>
<sequence>MPPAVHIREEPPMDDDVTRPATGPDRPRLGRRGFLGALFNRG</sequence>
<dbReference type="AlphaFoldDB" id="A0A6J4NAQ5"/>
<proteinExistence type="predicted"/>
<organism evidence="2">
    <name type="scientific">uncultured Pseudonocardia sp</name>
    <dbReference type="NCBI Taxonomy" id="211455"/>
    <lineage>
        <taxon>Bacteria</taxon>
        <taxon>Bacillati</taxon>
        <taxon>Actinomycetota</taxon>
        <taxon>Actinomycetes</taxon>
        <taxon>Pseudonocardiales</taxon>
        <taxon>Pseudonocardiaceae</taxon>
        <taxon>Pseudonocardia</taxon>
        <taxon>environmental samples</taxon>
    </lineage>
</organism>
<name>A0A6J4NAQ5_9PSEU</name>
<gene>
    <name evidence="2" type="ORF">AVDCRST_MAG66-377</name>
</gene>
<dbReference type="EMBL" id="CADCUS010000051">
    <property type="protein sequence ID" value="CAA9382331.1"/>
    <property type="molecule type" value="Genomic_DNA"/>
</dbReference>
<evidence type="ECO:0000313" key="2">
    <source>
        <dbReference type="EMBL" id="CAA9382331.1"/>
    </source>
</evidence>